<dbReference type="HOGENOM" id="CLU_029477_0_0_1"/>
<keyword evidence="5" id="KW-1185">Reference proteome</keyword>
<dbReference type="EMBL" id="KN823842">
    <property type="protein sequence ID" value="KIO15743.1"/>
    <property type="molecule type" value="Genomic_DNA"/>
</dbReference>
<gene>
    <name evidence="4" type="ORF">M407DRAFT_34666</name>
</gene>
<feature type="domain" description="Vps72/YL1 C-terminal" evidence="3">
    <location>
        <begin position="415"/>
        <end position="444"/>
    </location>
</feature>
<dbReference type="AlphaFoldDB" id="A0A0C3K2U7"/>
<dbReference type="SMART" id="SM00993">
    <property type="entry name" value="YL1_C"/>
    <property type="match status" value="1"/>
</dbReference>
<feature type="compositionally biased region" description="Polar residues" evidence="2">
    <location>
        <begin position="336"/>
        <end position="356"/>
    </location>
</feature>
<sequence length="509" mass="56644">MDDDFSLVKRRNKRSTAGNRMQALMSGVLEQEEAFMEVENDEDFVGKDEEDLFDDDFEETDEDDAGYDTEAGERELQREEREVRKMARGRLSRSSALPRIRLKLSPTKVDGGSPRKKRRVAMGAAVDAETGEFVTRSSLRQSTVTHTQKTKARMMETSQRQALYRKRPKSVVPVKTQDVLIREALELEERNVASLADLLNKEEEKKRQARVVRTRIEAPVVRWISRIEKPLERPHRPDVEDLGTPEGRGPAATAVVRTGAALEDDVPPPDINTRQQATLERAEFGIQVATTPISVANLVVDNSMPFSTFTRQSLLEVGGNRGHPSLHGDGPPAPVTDSSSAEPPTASGNPLGTESRLTGGLVRNYVVLEVASGSDRNRYKMSDTEAFLNGRKEWSHHAAEEQEMIRARAQLLRDPTCVVTGLKAKYIEPRSGIPYANARGYQVLSKVLRHEYVWAQGMGCYVNDASDEAPAPHLIDRAVSPPAPMACATSTIPKKYWSERLPVLHTVLA</sequence>
<evidence type="ECO:0000313" key="4">
    <source>
        <dbReference type="EMBL" id="KIO15743.1"/>
    </source>
</evidence>
<dbReference type="PANTHER" id="PTHR13275:SF4">
    <property type="entry name" value="VACUOLAR PROTEIN SORTING-ASSOCIATED PROTEIN 72 HOMOLOG"/>
    <property type="match status" value="1"/>
</dbReference>
<comment type="similarity">
    <text evidence="1">Belongs to the VPS72/YL1 family.</text>
</comment>
<evidence type="ECO:0000259" key="3">
    <source>
        <dbReference type="SMART" id="SM00993"/>
    </source>
</evidence>
<dbReference type="PANTHER" id="PTHR13275">
    <property type="entry name" value="YL-1 PROTEIN TRANSCRIPTION FACTOR-LIKE 1"/>
    <property type="match status" value="1"/>
</dbReference>
<proteinExistence type="inferred from homology"/>
<evidence type="ECO:0000313" key="5">
    <source>
        <dbReference type="Proteomes" id="UP000054248"/>
    </source>
</evidence>
<dbReference type="GO" id="GO:0005634">
    <property type="term" value="C:nucleus"/>
    <property type="evidence" value="ECO:0007669"/>
    <property type="project" value="TreeGrafter"/>
</dbReference>
<dbReference type="Pfam" id="PF08265">
    <property type="entry name" value="YL1_C"/>
    <property type="match status" value="1"/>
</dbReference>
<protein>
    <recommendedName>
        <fullName evidence="3">Vps72/YL1 C-terminal domain-containing protein</fullName>
    </recommendedName>
</protein>
<reference evidence="5" key="2">
    <citation type="submission" date="2015-01" db="EMBL/GenBank/DDBJ databases">
        <title>Evolutionary Origins and Diversification of the Mycorrhizal Mutualists.</title>
        <authorList>
            <consortium name="DOE Joint Genome Institute"/>
            <consortium name="Mycorrhizal Genomics Consortium"/>
            <person name="Kohler A."/>
            <person name="Kuo A."/>
            <person name="Nagy L.G."/>
            <person name="Floudas D."/>
            <person name="Copeland A."/>
            <person name="Barry K.W."/>
            <person name="Cichocki N."/>
            <person name="Veneault-Fourrey C."/>
            <person name="LaButti K."/>
            <person name="Lindquist E.A."/>
            <person name="Lipzen A."/>
            <person name="Lundell T."/>
            <person name="Morin E."/>
            <person name="Murat C."/>
            <person name="Riley R."/>
            <person name="Ohm R."/>
            <person name="Sun H."/>
            <person name="Tunlid A."/>
            <person name="Henrissat B."/>
            <person name="Grigoriev I.V."/>
            <person name="Hibbett D.S."/>
            <person name="Martin F."/>
        </authorList>
    </citation>
    <scope>NUCLEOTIDE SEQUENCE [LARGE SCALE GENOMIC DNA]</scope>
    <source>
        <strain evidence="5">MUT 4182</strain>
    </source>
</reference>
<dbReference type="Pfam" id="PF05764">
    <property type="entry name" value="YL1"/>
    <property type="match status" value="1"/>
</dbReference>
<dbReference type="InterPro" id="IPR046757">
    <property type="entry name" value="YL1_N"/>
</dbReference>
<evidence type="ECO:0000256" key="2">
    <source>
        <dbReference type="SAM" id="MobiDB-lite"/>
    </source>
</evidence>
<feature type="compositionally biased region" description="Acidic residues" evidence="2">
    <location>
        <begin position="45"/>
        <end position="67"/>
    </location>
</feature>
<feature type="region of interest" description="Disordered" evidence="2">
    <location>
        <begin position="317"/>
        <end position="356"/>
    </location>
</feature>
<dbReference type="Proteomes" id="UP000054248">
    <property type="component" value="Unassembled WGS sequence"/>
</dbReference>
<dbReference type="STRING" id="1051891.A0A0C3K2U7"/>
<feature type="region of interest" description="Disordered" evidence="2">
    <location>
        <begin position="45"/>
        <end position="92"/>
    </location>
</feature>
<organism evidence="4 5">
    <name type="scientific">Tulasnella calospora MUT 4182</name>
    <dbReference type="NCBI Taxonomy" id="1051891"/>
    <lineage>
        <taxon>Eukaryota</taxon>
        <taxon>Fungi</taxon>
        <taxon>Dikarya</taxon>
        <taxon>Basidiomycota</taxon>
        <taxon>Agaricomycotina</taxon>
        <taxon>Agaricomycetes</taxon>
        <taxon>Cantharellales</taxon>
        <taxon>Tulasnellaceae</taxon>
        <taxon>Tulasnella</taxon>
    </lineage>
</organism>
<feature type="compositionally biased region" description="Basic and acidic residues" evidence="2">
    <location>
        <begin position="71"/>
        <end position="85"/>
    </location>
</feature>
<evidence type="ECO:0000256" key="1">
    <source>
        <dbReference type="ARBA" id="ARBA00006832"/>
    </source>
</evidence>
<reference evidence="4 5" key="1">
    <citation type="submission" date="2014-04" db="EMBL/GenBank/DDBJ databases">
        <authorList>
            <consortium name="DOE Joint Genome Institute"/>
            <person name="Kuo A."/>
            <person name="Girlanda M."/>
            <person name="Perotto S."/>
            <person name="Kohler A."/>
            <person name="Nagy L.G."/>
            <person name="Floudas D."/>
            <person name="Copeland A."/>
            <person name="Barry K.W."/>
            <person name="Cichocki N."/>
            <person name="Veneault-Fourrey C."/>
            <person name="LaButti K."/>
            <person name="Lindquist E.A."/>
            <person name="Lipzen A."/>
            <person name="Lundell T."/>
            <person name="Morin E."/>
            <person name="Murat C."/>
            <person name="Sun H."/>
            <person name="Tunlid A."/>
            <person name="Henrissat B."/>
            <person name="Grigoriev I.V."/>
            <person name="Hibbett D.S."/>
            <person name="Martin F."/>
            <person name="Nordberg H.P."/>
            <person name="Cantor M.N."/>
            <person name="Hua S.X."/>
        </authorList>
    </citation>
    <scope>NUCLEOTIDE SEQUENCE [LARGE SCALE GENOMIC DNA]</scope>
    <source>
        <strain evidence="4 5">MUT 4182</strain>
    </source>
</reference>
<dbReference type="OrthoDB" id="78296at2759"/>
<accession>A0A0C3K2U7</accession>
<name>A0A0C3K2U7_9AGAM</name>
<dbReference type="InterPro" id="IPR013272">
    <property type="entry name" value="Vps72/YL1_C"/>
</dbReference>